<name>A0ACC0IW43_9ERIC</name>
<accession>A0ACC0IW43</accession>
<evidence type="ECO:0000313" key="2">
    <source>
        <dbReference type="Proteomes" id="UP001060215"/>
    </source>
</evidence>
<organism evidence="1 2">
    <name type="scientific">Camellia lanceoleosa</name>
    <dbReference type="NCBI Taxonomy" id="1840588"/>
    <lineage>
        <taxon>Eukaryota</taxon>
        <taxon>Viridiplantae</taxon>
        <taxon>Streptophyta</taxon>
        <taxon>Embryophyta</taxon>
        <taxon>Tracheophyta</taxon>
        <taxon>Spermatophyta</taxon>
        <taxon>Magnoliopsida</taxon>
        <taxon>eudicotyledons</taxon>
        <taxon>Gunneridae</taxon>
        <taxon>Pentapetalae</taxon>
        <taxon>asterids</taxon>
        <taxon>Ericales</taxon>
        <taxon>Theaceae</taxon>
        <taxon>Camellia</taxon>
    </lineage>
</organism>
<sequence length="176" mass="20308">MAIDFESGFNKDMDYLKKLIELTAKKHPMTILINGKLPKPPHVLKLKFLYLLEFFSKQDFDAFSAKIIMDGFDKRGSGSKKRKTKGVETKIKYQSSGGIYWLHRNATHHYGGVLRDGDQREPAMQDLLSIFPDALPCIFKKVIEVFHIKEQPNAKFRKSITMYMKEGLQGNQFQCT</sequence>
<evidence type="ECO:0000313" key="1">
    <source>
        <dbReference type="EMBL" id="KAI8029905.1"/>
    </source>
</evidence>
<dbReference type="EMBL" id="CM045758">
    <property type="protein sequence ID" value="KAI8029905.1"/>
    <property type="molecule type" value="Genomic_DNA"/>
</dbReference>
<gene>
    <name evidence="1" type="ORF">LOK49_LG01G03716</name>
</gene>
<keyword evidence="2" id="KW-1185">Reference proteome</keyword>
<proteinExistence type="predicted"/>
<reference evidence="1 2" key="1">
    <citation type="journal article" date="2022" name="Plant J.">
        <title>Chromosome-level genome of Camellia lanceoleosa provides a valuable resource for understanding genome evolution and self-incompatibility.</title>
        <authorList>
            <person name="Gong W."/>
            <person name="Xiao S."/>
            <person name="Wang L."/>
            <person name="Liao Z."/>
            <person name="Chang Y."/>
            <person name="Mo W."/>
            <person name="Hu G."/>
            <person name="Li W."/>
            <person name="Zhao G."/>
            <person name="Zhu H."/>
            <person name="Hu X."/>
            <person name="Ji K."/>
            <person name="Xiang X."/>
            <person name="Song Q."/>
            <person name="Yuan D."/>
            <person name="Jin S."/>
            <person name="Zhang L."/>
        </authorList>
    </citation>
    <scope>NUCLEOTIDE SEQUENCE [LARGE SCALE GENOMIC DNA]</scope>
    <source>
        <strain evidence="1">SQ_2022a</strain>
    </source>
</reference>
<comment type="caution">
    <text evidence="1">The sequence shown here is derived from an EMBL/GenBank/DDBJ whole genome shotgun (WGS) entry which is preliminary data.</text>
</comment>
<dbReference type="Proteomes" id="UP001060215">
    <property type="component" value="Chromosome 1"/>
</dbReference>
<protein>
    <submittedName>
        <fullName evidence="1">Uncharacterized protein</fullName>
    </submittedName>
</protein>